<evidence type="ECO:0000259" key="2">
    <source>
        <dbReference type="Pfam" id="PF13472"/>
    </source>
</evidence>
<evidence type="ECO:0000256" key="1">
    <source>
        <dbReference type="SAM" id="SignalP"/>
    </source>
</evidence>
<feature type="domain" description="SGNH hydrolase-type esterase" evidence="2">
    <location>
        <begin position="74"/>
        <end position="265"/>
    </location>
</feature>
<keyword evidence="4" id="KW-1185">Reference proteome</keyword>
<dbReference type="OrthoDB" id="671439at2759"/>
<dbReference type="InterPro" id="IPR013830">
    <property type="entry name" value="SGNH_hydro"/>
</dbReference>
<proteinExistence type="predicted"/>
<dbReference type="Pfam" id="PF13472">
    <property type="entry name" value="Lipase_GDSL_2"/>
    <property type="match status" value="1"/>
</dbReference>
<dbReference type="AlphaFoldDB" id="A0A1Y2CAI3"/>
<dbReference type="Gene3D" id="3.40.50.1110">
    <property type="entry name" value="SGNH hydrolase"/>
    <property type="match status" value="1"/>
</dbReference>
<gene>
    <name evidence="3" type="ORF">BCR33DRAFT_850702</name>
</gene>
<dbReference type="EMBL" id="MCGO01000023">
    <property type="protein sequence ID" value="ORY44042.1"/>
    <property type="molecule type" value="Genomic_DNA"/>
</dbReference>
<dbReference type="Proteomes" id="UP000193642">
    <property type="component" value="Unassembled WGS sequence"/>
</dbReference>
<name>A0A1Y2CAI3_9FUNG</name>
<organism evidence="3 4">
    <name type="scientific">Rhizoclosmatium globosum</name>
    <dbReference type="NCBI Taxonomy" id="329046"/>
    <lineage>
        <taxon>Eukaryota</taxon>
        <taxon>Fungi</taxon>
        <taxon>Fungi incertae sedis</taxon>
        <taxon>Chytridiomycota</taxon>
        <taxon>Chytridiomycota incertae sedis</taxon>
        <taxon>Chytridiomycetes</taxon>
        <taxon>Chytridiales</taxon>
        <taxon>Chytriomycetaceae</taxon>
        <taxon>Rhizoclosmatium</taxon>
    </lineage>
</organism>
<dbReference type="InterPro" id="IPR036514">
    <property type="entry name" value="SGNH_hydro_sf"/>
</dbReference>
<evidence type="ECO:0000313" key="4">
    <source>
        <dbReference type="Proteomes" id="UP000193642"/>
    </source>
</evidence>
<dbReference type="PANTHER" id="PTHR14209:SF19">
    <property type="entry name" value="ISOAMYL ACETATE-HYDROLYZING ESTERASE 1 HOMOLOG"/>
    <property type="match status" value="1"/>
</dbReference>
<keyword evidence="1" id="KW-0732">Signal</keyword>
<protein>
    <submittedName>
        <fullName evidence="3">SGNH hydrolase</fullName>
    </submittedName>
</protein>
<dbReference type="GO" id="GO:0016787">
    <property type="term" value="F:hydrolase activity"/>
    <property type="evidence" value="ECO:0007669"/>
    <property type="project" value="UniProtKB-KW"/>
</dbReference>
<dbReference type="PANTHER" id="PTHR14209">
    <property type="entry name" value="ISOAMYL ACETATE-HYDROLYZING ESTERASE 1"/>
    <property type="match status" value="1"/>
</dbReference>
<dbReference type="SUPFAM" id="SSF52266">
    <property type="entry name" value="SGNH hydrolase"/>
    <property type="match status" value="1"/>
</dbReference>
<feature type="chain" id="PRO_5012350072" evidence="1">
    <location>
        <begin position="35"/>
        <end position="318"/>
    </location>
</feature>
<dbReference type="STRING" id="329046.A0A1Y2CAI3"/>
<accession>A0A1Y2CAI3</accession>
<keyword evidence="3" id="KW-0378">Hydrolase</keyword>
<comment type="caution">
    <text evidence="3">The sequence shown here is derived from an EMBL/GenBank/DDBJ whole genome shotgun (WGS) entry which is preliminary data.</text>
</comment>
<feature type="signal peptide" evidence="1">
    <location>
        <begin position="1"/>
        <end position="34"/>
    </location>
</feature>
<reference evidence="3 4" key="1">
    <citation type="submission" date="2016-07" db="EMBL/GenBank/DDBJ databases">
        <title>Pervasive Adenine N6-methylation of Active Genes in Fungi.</title>
        <authorList>
            <consortium name="DOE Joint Genome Institute"/>
            <person name="Mondo S.J."/>
            <person name="Dannebaum R.O."/>
            <person name="Kuo R.C."/>
            <person name="Labutti K."/>
            <person name="Haridas S."/>
            <person name="Kuo A."/>
            <person name="Salamov A."/>
            <person name="Ahrendt S.R."/>
            <person name="Lipzen A."/>
            <person name="Sullivan W."/>
            <person name="Andreopoulos W.B."/>
            <person name="Clum A."/>
            <person name="Lindquist E."/>
            <person name="Daum C."/>
            <person name="Ramamoorthy G.K."/>
            <person name="Gryganskyi A."/>
            <person name="Culley D."/>
            <person name="Magnuson J.K."/>
            <person name="James T.Y."/>
            <person name="O'Malley M.A."/>
            <person name="Stajich J.E."/>
            <person name="Spatafora J.W."/>
            <person name="Visel A."/>
            <person name="Grigoriev I.V."/>
        </authorList>
    </citation>
    <scope>NUCLEOTIDE SEQUENCE [LARGE SCALE GENOMIC DNA]</scope>
    <source>
        <strain evidence="3 4">JEL800</strain>
    </source>
</reference>
<dbReference type="InterPro" id="IPR045136">
    <property type="entry name" value="Iah1-like"/>
</dbReference>
<sequence>MESSKLKPNATTVICFFLCCLNLFFLFRGTSCDAQIMTSTGGPSLVETNNTSMRIEEPVVTKIKNNLEYDYIVLFGDSLTEKGVNAMGGWGQRMIQNYSRKAIVLVHGFGFYNSYWLKFVIEPLLRDIPSHRVKLMTLLVGTNDLSSETMPQHVPLEKYYQYLEEIILTMHTSAPQSRILVMTPPPSRGKAHTIEDSILYRDACLETVAKIRKNVSQPWAKKQLQTLNTWDVFMPEKRYKLPGFQTKEWNPFFSDGIHFSELGNERLFTGVIQKIHETWPELISKRMKSIVVDAGLLPGPAALEENDEATKWWLFERM</sequence>
<evidence type="ECO:0000313" key="3">
    <source>
        <dbReference type="EMBL" id="ORY44042.1"/>
    </source>
</evidence>